<keyword evidence="1" id="KW-0732">Signal</keyword>
<sequence>MINIINKCFGLMMLSLVFTSLSYAEDQKEQLTRAYDALAIEDYSLSFGMFERLGQKGSSEAHFALALFYKFGWGEVKQDLEQACHLFSVAAKKGIPAAQQEYGFCLLHHESSENPSDWFELAYESGVYEAACDKGRLYLGTKWYVPNVHSAIEWCQRAAERNAVKAQVTLGDIYSTNHKVFDAATAEYWYQQAINNRSGDAAYKLALLYLEATGETQGDEHSSNKALYFFEVASSLKLEKAYQPTAQLYWKKLQQMDQDGSQMMAKSYLWAKAAQQVMPSDETALLLDEIEREIPPQWKHKLDTQVEAFLNNKEH</sequence>
<dbReference type="SMART" id="SM00671">
    <property type="entry name" value="SEL1"/>
    <property type="match status" value="3"/>
</dbReference>
<dbReference type="AlphaFoldDB" id="A0A177Y1S8"/>
<dbReference type="Proteomes" id="UP000078406">
    <property type="component" value="Unassembled WGS sequence"/>
</dbReference>
<name>A0A177Y1S8_9VIBR</name>
<organism evidence="2 3">
    <name type="scientific">Vibrio bivalvicida</name>
    <dbReference type="NCBI Taxonomy" id="1276888"/>
    <lineage>
        <taxon>Bacteria</taxon>
        <taxon>Pseudomonadati</taxon>
        <taxon>Pseudomonadota</taxon>
        <taxon>Gammaproteobacteria</taxon>
        <taxon>Vibrionales</taxon>
        <taxon>Vibrionaceae</taxon>
        <taxon>Vibrio</taxon>
        <taxon>Vibrio oreintalis group</taxon>
    </lineage>
</organism>
<evidence type="ECO:0000256" key="1">
    <source>
        <dbReference type="SAM" id="SignalP"/>
    </source>
</evidence>
<dbReference type="InterPro" id="IPR006597">
    <property type="entry name" value="Sel1-like"/>
</dbReference>
<accession>A0A177Y1S8</accession>
<feature type="chain" id="PRO_5008079444" description="Sel1 repeat family protein" evidence="1">
    <location>
        <begin position="25"/>
        <end position="315"/>
    </location>
</feature>
<proteinExistence type="predicted"/>
<dbReference type="PANTHER" id="PTHR11102">
    <property type="entry name" value="SEL-1-LIKE PROTEIN"/>
    <property type="match status" value="1"/>
</dbReference>
<dbReference type="Gene3D" id="1.25.40.10">
    <property type="entry name" value="Tetratricopeptide repeat domain"/>
    <property type="match status" value="1"/>
</dbReference>
<protein>
    <recommendedName>
        <fullName evidence="4">Sel1 repeat family protein</fullName>
    </recommendedName>
</protein>
<reference evidence="2 3" key="1">
    <citation type="journal article" date="2016" name="Syst. Appl. Microbiol.">
        <title>Vibrio bivalvicida sp. nov., a novel larval pathogen for bivalve molluscs reared in a hatchery.</title>
        <authorList>
            <person name="Dubert J."/>
            <person name="Romalde J.L."/>
            <person name="Prado S."/>
            <person name="Barja J.L."/>
        </authorList>
    </citation>
    <scope>NUCLEOTIDE SEQUENCE [LARGE SCALE GENOMIC DNA]</scope>
    <source>
        <strain evidence="2 3">605</strain>
    </source>
</reference>
<dbReference type="PANTHER" id="PTHR11102:SF160">
    <property type="entry name" value="ERAD-ASSOCIATED E3 UBIQUITIN-PROTEIN LIGASE COMPONENT HRD3"/>
    <property type="match status" value="1"/>
</dbReference>
<dbReference type="EMBL" id="LLEI02000021">
    <property type="protein sequence ID" value="OAJ94829.1"/>
    <property type="molecule type" value="Genomic_DNA"/>
</dbReference>
<dbReference type="Pfam" id="PF08238">
    <property type="entry name" value="Sel1"/>
    <property type="match status" value="4"/>
</dbReference>
<evidence type="ECO:0000313" key="3">
    <source>
        <dbReference type="Proteomes" id="UP000078406"/>
    </source>
</evidence>
<evidence type="ECO:0000313" key="2">
    <source>
        <dbReference type="EMBL" id="OAJ94829.1"/>
    </source>
</evidence>
<dbReference type="InterPro" id="IPR050767">
    <property type="entry name" value="Sel1_AlgK"/>
</dbReference>
<comment type="caution">
    <text evidence="2">The sequence shown here is derived from an EMBL/GenBank/DDBJ whole genome shotgun (WGS) entry which is preliminary data.</text>
</comment>
<dbReference type="InterPro" id="IPR011990">
    <property type="entry name" value="TPR-like_helical_dom_sf"/>
</dbReference>
<evidence type="ECO:0008006" key="4">
    <source>
        <dbReference type="Google" id="ProtNLM"/>
    </source>
</evidence>
<feature type="signal peptide" evidence="1">
    <location>
        <begin position="1"/>
        <end position="24"/>
    </location>
</feature>
<gene>
    <name evidence="2" type="ORF">APB76_05965</name>
</gene>
<dbReference type="SUPFAM" id="SSF81901">
    <property type="entry name" value="HCP-like"/>
    <property type="match status" value="2"/>
</dbReference>